<feature type="region of interest" description="Disordered" evidence="1">
    <location>
        <begin position="39"/>
        <end position="58"/>
    </location>
</feature>
<feature type="compositionally biased region" description="Basic and acidic residues" evidence="1">
    <location>
        <begin position="44"/>
        <end position="58"/>
    </location>
</feature>
<organism evidence="3 4">
    <name type="scientific">Brassica carinata</name>
    <name type="common">Ethiopian mustard</name>
    <name type="synonym">Abyssinian cabbage</name>
    <dbReference type="NCBI Taxonomy" id="52824"/>
    <lineage>
        <taxon>Eukaryota</taxon>
        <taxon>Viridiplantae</taxon>
        <taxon>Streptophyta</taxon>
        <taxon>Embryophyta</taxon>
        <taxon>Tracheophyta</taxon>
        <taxon>Spermatophyta</taxon>
        <taxon>Magnoliopsida</taxon>
        <taxon>eudicotyledons</taxon>
        <taxon>Gunneridae</taxon>
        <taxon>Pentapetalae</taxon>
        <taxon>rosids</taxon>
        <taxon>malvids</taxon>
        <taxon>Brassicales</taxon>
        <taxon>Brassicaceae</taxon>
        <taxon>Brassiceae</taxon>
        <taxon>Brassica</taxon>
    </lineage>
</organism>
<gene>
    <name evidence="3" type="ORF">Bca52824_047554</name>
</gene>
<protein>
    <submittedName>
        <fullName evidence="3">Uncharacterized protein</fullName>
    </submittedName>
</protein>
<evidence type="ECO:0000256" key="1">
    <source>
        <dbReference type="SAM" id="MobiDB-lite"/>
    </source>
</evidence>
<proteinExistence type="predicted"/>
<dbReference type="Proteomes" id="UP000886595">
    <property type="component" value="Unassembled WGS sequence"/>
</dbReference>
<feature type="signal peptide" evidence="2">
    <location>
        <begin position="1"/>
        <end position="18"/>
    </location>
</feature>
<feature type="chain" id="PRO_5036449106" evidence="2">
    <location>
        <begin position="19"/>
        <end position="67"/>
    </location>
</feature>
<accession>A0A8X7RJF7</accession>
<dbReference type="AlphaFoldDB" id="A0A8X7RJF7"/>
<evidence type="ECO:0000256" key="2">
    <source>
        <dbReference type="SAM" id="SignalP"/>
    </source>
</evidence>
<sequence>MLVFGIVVSGKIASLVKAAGVEIDGGGAPVAPAAGGGTAVAASAKEEKKDEPTRENDEDLRFGFILA</sequence>
<keyword evidence="4" id="KW-1185">Reference proteome</keyword>
<comment type="caution">
    <text evidence="3">The sequence shown here is derived from an EMBL/GenBank/DDBJ whole genome shotgun (WGS) entry which is preliminary data.</text>
</comment>
<reference evidence="3 4" key="1">
    <citation type="submission" date="2020-02" db="EMBL/GenBank/DDBJ databases">
        <authorList>
            <person name="Ma Q."/>
            <person name="Huang Y."/>
            <person name="Song X."/>
            <person name="Pei D."/>
        </authorList>
    </citation>
    <scope>NUCLEOTIDE SEQUENCE [LARGE SCALE GENOMIC DNA]</scope>
    <source>
        <strain evidence="3">Sxm20200214</strain>
        <tissue evidence="3">Leaf</tissue>
    </source>
</reference>
<name>A0A8X7RJF7_BRACI</name>
<evidence type="ECO:0000313" key="4">
    <source>
        <dbReference type="Proteomes" id="UP000886595"/>
    </source>
</evidence>
<evidence type="ECO:0000313" key="3">
    <source>
        <dbReference type="EMBL" id="KAG2287950.1"/>
    </source>
</evidence>
<dbReference type="EMBL" id="JAAMPC010000010">
    <property type="protein sequence ID" value="KAG2287950.1"/>
    <property type="molecule type" value="Genomic_DNA"/>
</dbReference>
<keyword evidence="2" id="KW-0732">Signal</keyword>